<accession>A0AB39U837</accession>
<dbReference type="EMBL" id="CP129674">
    <property type="protein sequence ID" value="XDS44968.1"/>
    <property type="molecule type" value="Genomic_DNA"/>
</dbReference>
<dbReference type="KEGG" id="baqk:QN215_02220"/>
<evidence type="ECO:0000256" key="1">
    <source>
        <dbReference type="SAM" id="Phobius"/>
    </source>
</evidence>
<name>A0AB39U837_9BIFI</name>
<dbReference type="AlphaFoldDB" id="A0AB39U837"/>
<keyword evidence="1" id="KW-1133">Transmembrane helix</keyword>
<reference evidence="2" key="1">
    <citation type="submission" date="2023-07" db="EMBL/GenBank/DDBJ databases">
        <title>Bifidobacterium aquikefiriaerophilum sp. nov. and Bifidobacterium eccum sp. nov., isolated from water kefir.</title>
        <authorList>
            <person name="Breselge S."/>
            <person name="Bellassi P."/>
            <person name="Barcenilla C."/>
            <person name="Alvarez-Ordonez A."/>
            <person name="Morelli L."/>
            <person name="Cotter P.D."/>
        </authorList>
    </citation>
    <scope>NUCLEOTIDE SEQUENCE</scope>
    <source>
        <strain evidence="2">WK041_4_12</strain>
    </source>
</reference>
<evidence type="ECO:0000313" key="2">
    <source>
        <dbReference type="EMBL" id="XDS44968.1"/>
    </source>
</evidence>
<proteinExistence type="predicted"/>
<keyword evidence="1" id="KW-0472">Membrane</keyword>
<gene>
    <name evidence="2" type="ORF">QN215_02220</name>
</gene>
<evidence type="ECO:0008006" key="3">
    <source>
        <dbReference type="Google" id="ProtNLM"/>
    </source>
</evidence>
<feature type="transmembrane region" description="Helical" evidence="1">
    <location>
        <begin position="214"/>
        <end position="238"/>
    </location>
</feature>
<dbReference type="RefSeq" id="WP_369344516.1">
    <property type="nucleotide sequence ID" value="NZ_CP129674.1"/>
</dbReference>
<keyword evidence="1" id="KW-0812">Transmembrane</keyword>
<feature type="transmembrane region" description="Helical" evidence="1">
    <location>
        <begin position="188"/>
        <end position="208"/>
    </location>
</feature>
<organism evidence="2">
    <name type="scientific">Bifidobacterium aquikefiricola</name>
    <dbReference type="NCBI Taxonomy" id="3059038"/>
    <lineage>
        <taxon>Bacteria</taxon>
        <taxon>Bacillati</taxon>
        <taxon>Actinomycetota</taxon>
        <taxon>Actinomycetes</taxon>
        <taxon>Bifidobacteriales</taxon>
        <taxon>Bifidobacteriaceae</taxon>
        <taxon>Bifidobacterium</taxon>
    </lineage>
</organism>
<protein>
    <recommendedName>
        <fullName evidence="3">Flp pilus assembly protein</fullName>
    </recommendedName>
</protein>
<feature type="transmembrane region" description="Helical" evidence="1">
    <location>
        <begin position="12"/>
        <end position="32"/>
    </location>
</feature>
<sequence>MTMQLIEIWNRVDDIACGLASIALLLCSVWLVNRSLRQLGWNARLRMIDEASGNSALFASKGSVGSGFGRSRIPGAHHMGTQALIASLSSLLRNGSDVVTAFEELAGRKFATKELNLQRAMNLVEAAHGRRGNRAETLRVAHHLLAAYRLSAQSGCEMVKCLDAVGASLSRSQRIEALRSQACSMPLATIRLLSWLPLVSIALGELIGAKTMRFLFTTFSGAICLAIGLGLYACGLAWTQSLKKGLST</sequence>